<evidence type="ECO:0000313" key="2">
    <source>
        <dbReference type="Proteomes" id="UP000019250"/>
    </source>
</evidence>
<dbReference type="PANTHER" id="PTHR43861">
    <property type="entry name" value="TRANS-ACONITATE 2-METHYLTRANSFERASE-RELATED"/>
    <property type="match status" value="1"/>
</dbReference>
<evidence type="ECO:0000313" key="1">
    <source>
        <dbReference type="EMBL" id="EUK18513.1"/>
    </source>
</evidence>
<dbReference type="EMBL" id="ATSX01000001">
    <property type="protein sequence ID" value="EUK18513.1"/>
    <property type="molecule type" value="Genomic_DNA"/>
</dbReference>
<dbReference type="GO" id="GO:0032259">
    <property type="term" value="P:methylation"/>
    <property type="evidence" value="ECO:0007669"/>
    <property type="project" value="UniProtKB-KW"/>
</dbReference>
<dbReference type="RefSeq" id="WP_235176742.1">
    <property type="nucleotide sequence ID" value="NZ_ATSX01000001.1"/>
</dbReference>
<keyword evidence="2" id="KW-1185">Reference proteome</keyword>
<dbReference type="AlphaFoldDB" id="W7DWB7"/>
<dbReference type="eggNOG" id="COG2227">
    <property type="taxonomic scope" value="Bacteria"/>
</dbReference>
<dbReference type="InterPro" id="IPR029063">
    <property type="entry name" value="SAM-dependent_MTases_sf"/>
</dbReference>
<dbReference type="Gene3D" id="3.40.50.150">
    <property type="entry name" value="Vaccinia Virus protein VP39"/>
    <property type="match status" value="1"/>
</dbReference>
<reference evidence="1 2" key="1">
    <citation type="journal article" date="2014" name="Genome Announc.">
        <title>Draft Genome Sequence of Commensalibacter papalotli MX01, a Symbiont Identified from the Guts of Overwintering Monarch Butterflies.</title>
        <authorList>
            <person name="Servin-Garciduenas L.E."/>
            <person name="Sanchez-Quinto A."/>
            <person name="Martinez-Romero E."/>
        </authorList>
    </citation>
    <scope>NUCLEOTIDE SEQUENCE [LARGE SCALE GENOMIC DNA]</scope>
    <source>
        <strain evidence="2">MX-MONARCH01</strain>
    </source>
</reference>
<dbReference type="SUPFAM" id="SSF53335">
    <property type="entry name" value="S-adenosyl-L-methionine-dependent methyltransferases"/>
    <property type="match status" value="1"/>
</dbReference>
<dbReference type="Pfam" id="PF13489">
    <property type="entry name" value="Methyltransf_23"/>
    <property type="match status" value="1"/>
</dbReference>
<name>W7DWB7_9PROT</name>
<dbReference type="STRING" id="1208583.COMX_02155"/>
<sequence length="258" mass="29866">MQELIKYTHCPLCHDTKMTLIRNENCQNHQRWIAPLSTQMVWLSCNSCKHIFREGYYTPEALEILFKGTNPEQQVGYQIEKQRLVSARMIDKVIPYQNHGVWLDVGFGNGSLLFTACEYGFKPIGIDLREENVTKLQSYGITAYKTNLLHVDSDDPISVISMADVLEHIPYPKEALQKTFELLGNKGVLFLSLPNSESIIWKIRDAQNINYCWSEMEHYHNFSRTRLYSLLKECGFIPVKYGISERYGMGMEIVAIKK</sequence>
<dbReference type="Proteomes" id="UP000019250">
    <property type="component" value="Unassembled WGS sequence"/>
</dbReference>
<accession>W7DWB7</accession>
<proteinExistence type="predicted"/>
<keyword evidence="1" id="KW-0808">Transferase</keyword>
<dbReference type="GO" id="GO:0008168">
    <property type="term" value="F:methyltransferase activity"/>
    <property type="evidence" value="ECO:0007669"/>
    <property type="project" value="UniProtKB-KW"/>
</dbReference>
<organism evidence="1 2">
    <name type="scientific">Commensalibacter papalotli</name>
    <name type="common">ex Servin-Garciduenas et al. 2014</name>
    <dbReference type="NCBI Taxonomy" id="1208583"/>
    <lineage>
        <taxon>Bacteria</taxon>
        <taxon>Pseudomonadati</taxon>
        <taxon>Pseudomonadota</taxon>
        <taxon>Alphaproteobacteria</taxon>
        <taxon>Acetobacterales</taxon>
        <taxon>Acetobacteraceae</taxon>
    </lineage>
</organism>
<keyword evidence="1" id="KW-0489">Methyltransferase</keyword>
<gene>
    <name evidence="1" type="ORF">COMX_02155</name>
</gene>
<protein>
    <submittedName>
        <fullName evidence="1">2-polyprenyl-3-methyl-5-hydroxy-6-metoxy-1,4-benzoquinol methylase</fullName>
    </submittedName>
</protein>
<comment type="caution">
    <text evidence="1">The sequence shown here is derived from an EMBL/GenBank/DDBJ whole genome shotgun (WGS) entry which is preliminary data.</text>
</comment>